<evidence type="ECO:0000256" key="6">
    <source>
        <dbReference type="ARBA" id="ARBA00022553"/>
    </source>
</evidence>
<dbReference type="Gene3D" id="3.50.50.60">
    <property type="entry name" value="FAD/NAD(P)-binding domain"/>
    <property type="match status" value="3"/>
</dbReference>
<keyword evidence="6" id="KW-0597">Phosphoprotein</keyword>
<evidence type="ECO:0000256" key="11">
    <source>
        <dbReference type="ARBA" id="ARBA00022848"/>
    </source>
</evidence>
<dbReference type="OMA" id="PEWPKGP"/>
<evidence type="ECO:0000256" key="32">
    <source>
        <dbReference type="ARBA" id="ARBA00049475"/>
    </source>
</evidence>
<proteinExistence type="inferred from homology"/>
<evidence type="ECO:0000256" key="24">
    <source>
        <dbReference type="ARBA" id="ARBA00047864"/>
    </source>
</evidence>
<evidence type="ECO:0000256" key="17">
    <source>
        <dbReference type="ARBA" id="ARBA00023136"/>
    </source>
</evidence>
<keyword evidence="7 33" id="KW-0285">Flavoprotein</keyword>
<keyword evidence="10 33" id="KW-0274">FAD</keyword>
<dbReference type="EMBL" id="LN609528">
    <property type="protein sequence ID" value="CEF61774.1"/>
    <property type="molecule type" value="Genomic_DNA"/>
</dbReference>
<evidence type="ECO:0000256" key="28">
    <source>
        <dbReference type="ARBA" id="ARBA00048459"/>
    </source>
</evidence>
<evidence type="ECO:0000256" key="26">
    <source>
        <dbReference type="ARBA" id="ARBA00048041"/>
    </source>
</evidence>
<name>A0A090L2U4_STRRB</name>
<evidence type="ECO:0000313" key="37">
    <source>
        <dbReference type="WBParaSite" id="SRAE_1000005100.1"/>
    </source>
</evidence>
<evidence type="ECO:0000256" key="9">
    <source>
        <dbReference type="ARBA" id="ARBA00022824"/>
    </source>
</evidence>
<comment type="catalytic activity">
    <reaction evidence="21">
        <text>hexan-3-one + NADPH + O2 + H(+) = propyl propanoate + NADP(+) + H2O</text>
        <dbReference type="Rhea" id="RHEA:54848"/>
        <dbReference type="ChEBI" id="CHEBI:15377"/>
        <dbReference type="ChEBI" id="CHEBI:15378"/>
        <dbReference type="ChEBI" id="CHEBI:15379"/>
        <dbReference type="ChEBI" id="CHEBI:57783"/>
        <dbReference type="ChEBI" id="CHEBI:58349"/>
        <dbReference type="ChEBI" id="CHEBI:89828"/>
        <dbReference type="ChEBI" id="CHEBI:89891"/>
    </reaction>
    <physiologicalReaction direction="left-to-right" evidence="21">
        <dbReference type="Rhea" id="RHEA:54849"/>
    </physiologicalReaction>
</comment>
<dbReference type="GO" id="GO:0016174">
    <property type="term" value="F:NAD(P)H oxidase H2O2-forming activity"/>
    <property type="evidence" value="ECO:0007669"/>
    <property type="project" value="UniProtKB-EC"/>
</dbReference>
<dbReference type="InterPro" id="IPR020946">
    <property type="entry name" value="Flavin_mOase-like"/>
</dbReference>
<comment type="catalytic activity">
    <reaction evidence="27">
        <text>trimethylamine + NADPH + O2 = trimethylamine N-oxide + NADP(+) + H2O</text>
        <dbReference type="Rhea" id="RHEA:31979"/>
        <dbReference type="ChEBI" id="CHEBI:15377"/>
        <dbReference type="ChEBI" id="CHEBI:15379"/>
        <dbReference type="ChEBI" id="CHEBI:15724"/>
        <dbReference type="ChEBI" id="CHEBI:57783"/>
        <dbReference type="ChEBI" id="CHEBI:58349"/>
        <dbReference type="ChEBI" id="CHEBI:58389"/>
        <dbReference type="EC" id="1.14.13.148"/>
    </reaction>
    <physiologicalReaction direction="left-to-right" evidence="27">
        <dbReference type="Rhea" id="RHEA:31980"/>
    </physiologicalReaction>
</comment>
<evidence type="ECO:0000256" key="3">
    <source>
        <dbReference type="ARBA" id="ARBA00004524"/>
    </source>
</evidence>
<dbReference type="OrthoDB" id="66881at2759"/>
<evidence type="ECO:0000256" key="20">
    <source>
        <dbReference type="ARBA" id="ARBA00047338"/>
    </source>
</evidence>
<comment type="catalytic activity">
    <reaction evidence="25">
        <text>hexan-3-one + NADPH + O2 + H(+) = ethyl butanoate + NADP(+) + H2O</text>
        <dbReference type="Rhea" id="RHEA:54844"/>
        <dbReference type="ChEBI" id="CHEBI:15377"/>
        <dbReference type="ChEBI" id="CHEBI:15378"/>
        <dbReference type="ChEBI" id="CHEBI:15379"/>
        <dbReference type="ChEBI" id="CHEBI:57783"/>
        <dbReference type="ChEBI" id="CHEBI:58349"/>
        <dbReference type="ChEBI" id="CHEBI:88764"/>
        <dbReference type="ChEBI" id="CHEBI:89891"/>
    </reaction>
    <physiologicalReaction direction="left-to-right" evidence="25">
        <dbReference type="Rhea" id="RHEA:54845"/>
    </physiologicalReaction>
</comment>
<keyword evidence="13" id="KW-1133">Transmembrane helix</keyword>
<dbReference type="GO" id="GO:0004499">
    <property type="term" value="F:N,N-dimethylaniline monooxygenase activity"/>
    <property type="evidence" value="ECO:0007669"/>
    <property type="project" value="UniProtKB-UniRule"/>
</dbReference>
<dbReference type="eggNOG" id="KOG1399">
    <property type="taxonomic scope" value="Eukaryota"/>
</dbReference>
<keyword evidence="36" id="KW-1185">Reference proteome</keyword>
<accession>A0A090L2U4</accession>
<evidence type="ECO:0000256" key="21">
    <source>
        <dbReference type="ARBA" id="ARBA00047426"/>
    </source>
</evidence>
<dbReference type="SUPFAM" id="SSF51905">
    <property type="entry name" value="FAD/NAD(P)-binding domain"/>
    <property type="match status" value="2"/>
</dbReference>
<evidence type="ECO:0000256" key="33">
    <source>
        <dbReference type="PIRNR" id="PIRNR000332"/>
    </source>
</evidence>
<evidence type="ECO:0000256" key="1">
    <source>
        <dbReference type="ARBA" id="ARBA00001974"/>
    </source>
</evidence>
<comment type="catalytic activity">
    <reaction evidence="20">
        <text>hypotaurine + NADH + O2 + H(+) = taurine + NAD(+) + H2O</text>
        <dbReference type="Rhea" id="RHEA:74111"/>
        <dbReference type="ChEBI" id="CHEBI:15377"/>
        <dbReference type="ChEBI" id="CHEBI:15378"/>
        <dbReference type="ChEBI" id="CHEBI:15379"/>
        <dbReference type="ChEBI" id="CHEBI:57540"/>
        <dbReference type="ChEBI" id="CHEBI:57853"/>
        <dbReference type="ChEBI" id="CHEBI:57945"/>
        <dbReference type="ChEBI" id="CHEBI:507393"/>
        <dbReference type="EC" id="1.14.13.8"/>
    </reaction>
    <physiologicalReaction direction="left-to-right" evidence="20">
        <dbReference type="Rhea" id="RHEA:74112"/>
    </physiologicalReaction>
</comment>
<dbReference type="EC" id="1.-.-.-" evidence="34"/>
<comment type="cofactor">
    <cofactor evidence="1 33 34">
        <name>FAD</name>
        <dbReference type="ChEBI" id="CHEBI:57692"/>
    </cofactor>
</comment>
<keyword evidence="8" id="KW-0812">Transmembrane</keyword>
<evidence type="ECO:0000256" key="13">
    <source>
        <dbReference type="ARBA" id="ARBA00022989"/>
    </source>
</evidence>
<evidence type="ECO:0000256" key="14">
    <source>
        <dbReference type="ARBA" id="ARBA00023002"/>
    </source>
</evidence>
<keyword evidence="17 33" id="KW-0472">Membrane</keyword>
<dbReference type="FunFam" id="3.50.50.60:FF:000159">
    <property type="entry name" value="Dimethylaniline monooxygenase [N-oxide-forming]"/>
    <property type="match status" value="1"/>
</dbReference>
<keyword evidence="12 33" id="KW-0521">NADP</keyword>
<evidence type="ECO:0000313" key="38">
    <source>
        <dbReference type="WormBase" id="SRAE_1000005100"/>
    </source>
</evidence>
<keyword evidence="15 33" id="KW-0503">Monooxygenase</keyword>
<comment type="catalytic activity">
    <reaction evidence="29">
        <text>(2E)-geranial + NADPH + O2 + H(+) = (1E)-2,6-dimethylhepta-1,5-dien-1-yl formate + NADP(+) + H2O</text>
        <dbReference type="Rhea" id="RHEA:54860"/>
        <dbReference type="ChEBI" id="CHEBI:15377"/>
        <dbReference type="ChEBI" id="CHEBI:15378"/>
        <dbReference type="ChEBI" id="CHEBI:15379"/>
        <dbReference type="ChEBI" id="CHEBI:16980"/>
        <dbReference type="ChEBI" id="CHEBI:57783"/>
        <dbReference type="ChEBI" id="CHEBI:58349"/>
        <dbReference type="ChEBI" id="CHEBI:138375"/>
    </reaction>
    <physiologicalReaction direction="left-to-right" evidence="29">
        <dbReference type="Rhea" id="RHEA:54861"/>
    </physiologicalReaction>
</comment>
<evidence type="ECO:0000256" key="25">
    <source>
        <dbReference type="ARBA" id="ARBA00047977"/>
    </source>
</evidence>
<comment type="catalytic activity">
    <reaction evidence="22">
        <text>heptan-2-one + NADPH + O2 + H(+) = pentyl acetate + NADP(+) + H2O</text>
        <dbReference type="Rhea" id="RHEA:54836"/>
        <dbReference type="ChEBI" id="CHEBI:5672"/>
        <dbReference type="ChEBI" id="CHEBI:15377"/>
        <dbReference type="ChEBI" id="CHEBI:15378"/>
        <dbReference type="ChEBI" id="CHEBI:15379"/>
        <dbReference type="ChEBI" id="CHEBI:57783"/>
        <dbReference type="ChEBI" id="CHEBI:58349"/>
        <dbReference type="ChEBI" id="CHEBI:87362"/>
    </reaction>
    <physiologicalReaction direction="left-to-right" evidence="22">
        <dbReference type="Rhea" id="RHEA:54837"/>
    </physiologicalReaction>
</comment>
<evidence type="ECO:0000256" key="10">
    <source>
        <dbReference type="ARBA" id="ARBA00022827"/>
    </source>
</evidence>
<dbReference type="InterPro" id="IPR050346">
    <property type="entry name" value="FMO-like"/>
</dbReference>
<dbReference type="STRING" id="34506.A0A090L2U4"/>
<protein>
    <recommendedName>
        <fullName evidence="34">Flavin-containing monooxygenase</fullName>
        <ecNumber evidence="34">1.-.-.-</ecNumber>
    </recommendedName>
</protein>
<gene>
    <name evidence="35 37 38" type="ORF">SRAE_1000005100</name>
</gene>
<evidence type="ECO:0000256" key="23">
    <source>
        <dbReference type="ARBA" id="ARBA00047855"/>
    </source>
</evidence>
<dbReference type="WBParaSite" id="SRAE_1000005100.1">
    <property type="protein sequence ID" value="SRAE_1000005100.1"/>
    <property type="gene ID" value="WBGene00256644"/>
</dbReference>
<comment type="catalytic activity">
    <reaction evidence="24">
        <text>NADPH + O2 + H(+) = H2O2 + NADP(+)</text>
        <dbReference type="Rhea" id="RHEA:11260"/>
        <dbReference type="ChEBI" id="CHEBI:15378"/>
        <dbReference type="ChEBI" id="CHEBI:15379"/>
        <dbReference type="ChEBI" id="CHEBI:16240"/>
        <dbReference type="ChEBI" id="CHEBI:57783"/>
        <dbReference type="ChEBI" id="CHEBI:58349"/>
        <dbReference type="EC" id="1.6.3.1"/>
    </reaction>
    <physiologicalReaction direction="left-to-right" evidence="24">
        <dbReference type="Rhea" id="RHEA:11261"/>
    </physiologicalReaction>
</comment>
<evidence type="ECO:0000256" key="4">
    <source>
        <dbReference type="ARBA" id="ARBA00009183"/>
    </source>
</evidence>
<comment type="catalytic activity">
    <reaction evidence="30">
        <text>heptan-4-one + NADPH + O2 + H(+) = propyl butanoate + NADP(+) + H2O</text>
        <dbReference type="Rhea" id="RHEA:54852"/>
        <dbReference type="ChEBI" id="CHEBI:15377"/>
        <dbReference type="ChEBI" id="CHEBI:15378"/>
        <dbReference type="ChEBI" id="CHEBI:15379"/>
        <dbReference type="ChEBI" id="CHEBI:57783"/>
        <dbReference type="ChEBI" id="CHEBI:58349"/>
        <dbReference type="ChEBI" id="CHEBI:89484"/>
        <dbReference type="ChEBI" id="CHEBI:89719"/>
    </reaction>
    <physiologicalReaction direction="left-to-right" evidence="30">
        <dbReference type="Rhea" id="RHEA:54853"/>
    </physiologicalReaction>
</comment>
<evidence type="ECO:0000256" key="34">
    <source>
        <dbReference type="RuleBase" id="RU361177"/>
    </source>
</evidence>
<keyword evidence="16" id="KW-0443">Lipid metabolism</keyword>
<reference evidence="35 36" key="1">
    <citation type="submission" date="2014-09" db="EMBL/GenBank/DDBJ databases">
        <authorList>
            <person name="Martin A.A."/>
        </authorList>
    </citation>
    <scope>NUCLEOTIDE SEQUENCE</scope>
    <source>
        <strain evidence="36">ED321</strain>
        <strain evidence="35">ED321 Heterogonic</strain>
    </source>
</reference>
<evidence type="ECO:0000256" key="27">
    <source>
        <dbReference type="ARBA" id="ARBA00048088"/>
    </source>
</evidence>
<evidence type="ECO:0000256" key="8">
    <source>
        <dbReference type="ARBA" id="ARBA00022692"/>
    </source>
</evidence>
<evidence type="ECO:0000256" key="15">
    <source>
        <dbReference type="ARBA" id="ARBA00023033"/>
    </source>
</evidence>
<comment type="catalytic activity">
    <reaction evidence="23">
        <text>sulcatone + NADPH + O2 + H(+) = 4-methylpent-3-en-1-yl acetate + NADP(+) + H2O</text>
        <dbReference type="Rhea" id="RHEA:54864"/>
        <dbReference type="ChEBI" id="CHEBI:15377"/>
        <dbReference type="ChEBI" id="CHEBI:15378"/>
        <dbReference type="ChEBI" id="CHEBI:15379"/>
        <dbReference type="ChEBI" id="CHEBI:16310"/>
        <dbReference type="ChEBI" id="CHEBI:57783"/>
        <dbReference type="ChEBI" id="CHEBI:58349"/>
        <dbReference type="ChEBI" id="CHEBI:138373"/>
    </reaction>
    <physiologicalReaction direction="left-to-right" evidence="23">
        <dbReference type="Rhea" id="RHEA:54865"/>
    </physiologicalReaction>
</comment>
<dbReference type="GeneID" id="36374139"/>
<evidence type="ECO:0000256" key="30">
    <source>
        <dbReference type="ARBA" id="ARBA00048990"/>
    </source>
</evidence>
<evidence type="ECO:0000256" key="19">
    <source>
        <dbReference type="ARBA" id="ARBA00045957"/>
    </source>
</evidence>
<dbReference type="GO" id="GO:0006629">
    <property type="term" value="P:lipid metabolic process"/>
    <property type="evidence" value="ECO:0007669"/>
    <property type="project" value="UniProtKB-KW"/>
</dbReference>
<comment type="catalytic activity">
    <reaction evidence="32">
        <text>octan-3-one + NADPH + O2 + H(+) = pentyl propanoate + NADP(+) + H2O</text>
        <dbReference type="Rhea" id="RHEA:54840"/>
        <dbReference type="ChEBI" id="CHEBI:15377"/>
        <dbReference type="ChEBI" id="CHEBI:15378"/>
        <dbReference type="ChEBI" id="CHEBI:15379"/>
        <dbReference type="ChEBI" id="CHEBI:57783"/>
        <dbReference type="ChEBI" id="CHEBI:58349"/>
        <dbReference type="ChEBI" id="CHEBI:80946"/>
        <dbReference type="ChEBI" id="CHEBI:87373"/>
    </reaction>
    <physiologicalReaction direction="left-to-right" evidence="32">
        <dbReference type="Rhea" id="RHEA:54841"/>
    </physiologicalReaction>
</comment>
<evidence type="ECO:0000256" key="2">
    <source>
        <dbReference type="ARBA" id="ARBA00004389"/>
    </source>
</evidence>
<comment type="function">
    <text evidence="19">Broad spectrum monooxygenase that catalyzes the oxygenation of a wide variety of nitrogen- and sulfur-containing compounds including xenobiotics. Catalyzes the S-oxygenation of hypotaurine to produce taurine, an organic osmolyte involved in cell volume regulation as well as a variety of cytoprotective and developmental processes. In vitro, catalyzes the N-oxygenation of trimethylamine (TMA) to produce trimethylamine N-oxide (TMAO) and could therefore participate to the detoxification of this compound that is generated by the action of gut microbiota from dietary precursors such as choline, choline containing compounds, betaine or L-carnitine.</text>
</comment>
<comment type="catalytic activity">
    <reaction evidence="28">
        <text>octan-3-one + NADPH + O2 + H(+) = ethyl hexanoate + NADP(+) + H2O</text>
        <dbReference type="Rhea" id="RHEA:54856"/>
        <dbReference type="ChEBI" id="CHEBI:15377"/>
        <dbReference type="ChEBI" id="CHEBI:15378"/>
        <dbReference type="ChEBI" id="CHEBI:15379"/>
        <dbReference type="ChEBI" id="CHEBI:57783"/>
        <dbReference type="ChEBI" id="CHEBI:58349"/>
        <dbReference type="ChEBI" id="CHEBI:80946"/>
        <dbReference type="ChEBI" id="CHEBI:86055"/>
    </reaction>
    <physiologicalReaction direction="left-to-right" evidence="28">
        <dbReference type="Rhea" id="RHEA:54857"/>
    </physiologicalReaction>
</comment>
<dbReference type="RefSeq" id="XP_024500976.1">
    <property type="nucleotide sequence ID" value="XM_024646838.1"/>
</dbReference>
<comment type="function">
    <text evidence="18">Acts as a Baeyer-Villiger monooxygenase on a broad range of substrates. Catalyzes the insertion of an oxygen atom into a carbon-carbon bond adjacent to a carbonyl, which converts ketones to esters. Active on diverse carbonyl compounds, whereas soft nucleophiles are mostly non- or poorly reactive. In contrast with other forms of FMO it is non- or poorly active on 'classical' substrates such as drugs, pesticides, and dietary components containing soft nucleophilic heteroatoms. Able to oxidize drug molecules bearing a carbonyl group on an aliphatic chain, such as nabumetone and pentoxifylline. Also, in the absence of substrates, shows slow but yet significant NADPH oxidase activity. Acts as a positive modulator of cholesterol biosynthesis as well as glucose homeostasis, promoting metabolic aging via pleiotropic effects.</text>
</comment>
<dbReference type="PRINTS" id="PR01125">
    <property type="entry name" value="FMOXYGENASE5"/>
</dbReference>
<dbReference type="GO" id="GO:0005789">
    <property type="term" value="C:endoplasmic reticulum membrane"/>
    <property type="evidence" value="ECO:0007669"/>
    <property type="project" value="UniProtKB-SubCell"/>
</dbReference>
<comment type="catalytic activity">
    <reaction evidence="31">
        <text>N,N-dimethylaniline + NADPH + O2 + H(+) = N,N-dimethylaniline N-oxide + NADP(+) + H2O</text>
        <dbReference type="Rhea" id="RHEA:24468"/>
        <dbReference type="ChEBI" id="CHEBI:15377"/>
        <dbReference type="ChEBI" id="CHEBI:15378"/>
        <dbReference type="ChEBI" id="CHEBI:15379"/>
        <dbReference type="ChEBI" id="CHEBI:16269"/>
        <dbReference type="ChEBI" id="CHEBI:17735"/>
        <dbReference type="ChEBI" id="CHEBI:57783"/>
        <dbReference type="ChEBI" id="CHEBI:58349"/>
        <dbReference type="EC" id="1.14.13.8"/>
    </reaction>
    <physiologicalReaction direction="left-to-right" evidence="31">
        <dbReference type="Rhea" id="RHEA:24469"/>
    </physiologicalReaction>
</comment>
<evidence type="ECO:0000256" key="31">
    <source>
        <dbReference type="ARBA" id="ARBA00049443"/>
    </source>
</evidence>
<dbReference type="WormBase" id="SRAE_1000005100">
    <property type="protein sequence ID" value="SRP00139"/>
    <property type="gene ID" value="WBGene00256644"/>
</dbReference>
<reference evidence="37" key="2">
    <citation type="submission" date="2020-12" db="UniProtKB">
        <authorList>
            <consortium name="WormBaseParasite"/>
        </authorList>
    </citation>
    <scope>IDENTIFICATION</scope>
</reference>
<evidence type="ECO:0000313" key="36">
    <source>
        <dbReference type="Proteomes" id="UP000035682"/>
    </source>
</evidence>
<dbReference type="PANTHER" id="PTHR23023">
    <property type="entry name" value="DIMETHYLANILINE MONOOXYGENASE"/>
    <property type="match status" value="1"/>
</dbReference>
<organism evidence="35">
    <name type="scientific">Strongyloides ratti</name>
    <name type="common">Parasitic roundworm</name>
    <dbReference type="NCBI Taxonomy" id="34506"/>
    <lineage>
        <taxon>Eukaryota</taxon>
        <taxon>Metazoa</taxon>
        <taxon>Ecdysozoa</taxon>
        <taxon>Nematoda</taxon>
        <taxon>Chromadorea</taxon>
        <taxon>Rhabditida</taxon>
        <taxon>Tylenchina</taxon>
        <taxon>Panagrolaimomorpha</taxon>
        <taxon>Strongyloidoidea</taxon>
        <taxon>Strongyloididae</taxon>
        <taxon>Strongyloides</taxon>
    </lineage>
</organism>
<sequence>MVNVCVIGAGASGLPAIKCALDSNFNVTCYEKSNDIGGLWRFKPYPCPDEGTVMRSTVINTSKEMTAYSDFPPPAEVANFMHNSELLKYFRSYAEHFNLIKYIKFSTIVINIERHEKFEHNGKWKVTTKNIKTEEVIEEEYDSVMLCTGHHTTPYWPTKFIGQDNFKGKIIHSHDYKDFQEFVNKKIIVIGIGNSGGDIAVELSKCAKNVYLSTRSGSWVINRVFDHGEPSDQVYLNRFNYHIRKIIPLCFENSVLERKVNQRFDHGRFGLKPKHRFLSAHVTVNDELPNRIISGTVIIKPNVSSFGEKEVHFDDGTYVEDVDVVIFATGFSFTFPIIENGTLIDVKENIVELYNYMYLPRLAPHNTLCIIGLIQPTGSIMPISEMQCRVHCAVISGKIKLPSKNEMIKDAIKCNEKNKKIFVKSRRHTIQVHYVDYMEKLGKMLNVKPNLLKYFFCDIKLFKSLYFHGLYPYQYRLNGIGSWSGARDAIIEAEERTFNCTRTRKTSETMKSKPISKIHLCRIICFCD</sequence>
<evidence type="ECO:0000313" key="35">
    <source>
        <dbReference type="EMBL" id="CEF61774.1"/>
    </source>
</evidence>
<evidence type="ECO:0000256" key="12">
    <source>
        <dbReference type="ARBA" id="ARBA00022857"/>
    </source>
</evidence>
<dbReference type="CTD" id="36374139"/>
<dbReference type="GO" id="GO:0050661">
    <property type="term" value="F:NADP binding"/>
    <property type="evidence" value="ECO:0007669"/>
    <property type="project" value="InterPro"/>
</dbReference>
<keyword evidence="9 33" id="KW-0256">Endoplasmic reticulum</keyword>
<comment type="subcellular location">
    <subcellularLocation>
        <location evidence="2">Endoplasmic reticulum membrane</location>
        <topology evidence="2">Single-pass membrane protein</topology>
    </subcellularLocation>
    <subcellularLocation>
        <location evidence="3">Microsome membrane</location>
    </subcellularLocation>
</comment>
<dbReference type="InterPro" id="IPR002257">
    <property type="entry name" value="Flavin_mOase_5"/>
</dbReference>
<dbReference type="PRINTS" id="PR00370">
    <property type="entry name" value="FMOXYGENASE"/>
</dbReference>
<keyword evidence="5" id="KW-0488">Methylation</keyword>
<dbReference type="GO" id="GO:0034899">
    <property type="term" value="F:trimethylamine monooxygenase activity"/>
    <property type="evidence" value="ECO:0007669"/>
    <property type="project" value="UniProtKB-EC"/>
</dbReference>
<comment type="catalytic activity">
    <reaction evidence="26">
        <text>hypotaurine + NADPH + O2 + H(+) = taurine + NADP(+) + H2O</text>
        <dbReference type="Rhea" id="RHEA:69819"/>
        <dbReference type="ChEBI" id="CHEBI:15377"/>
        <dbReference type="ChEBI" id="CHEBI:15378"/>
        <dbReference type="ChEBI" id="CHEBI:15379"/>
        <dbReference type="ChEBI" id="CHEBI:57783"/>
        <dbReference type="ChEBI" id="CHEBI:57853"/>
        <dbReference type="ChEBI" id="CHEBI:58349"/>
        <dbReference type="ChEBI" id="CHEBI:507393"/>
        <dbReference type="EC" id="1.14.13.8"/>
    </reaction>
    <physiologicalReaction direction="left-to-right" evidence="26">
        <dbReference type="Rhea" id="RHEA:69820"/>
    </physiologicalReaction>
</comment>
<dbReference type="PIRSF" id="PIRSF000332">
    <property type="entry name" value="FMO"/>
    <property type="match status" value="1"/>
</dbReference>
<dbReference type="InterPro" id="IPR036188">
    <property type="entry name" value="FAD/NAD-bd_sf"/>
</dbReference>
<comment type="similarity">
    <text evidence="4 33 34">Belongs to the FMO family.</text>
</comment>
<keyword evidence="11" id="KW-0492">Microsome</keyword>
<evidence type="ECO:0000256" key="18">
    <source>
        <dbReference type="ARBA" id="ARBA00045722"/>
    </source>
</evidence>
<evidence type="ECO:0000256" key="5">
    <source>
        <dbReference type="ARBA" id="ARBA00022481"/>
    </source>
</evidence>
<evidence type="ECO:0000256" key="16">
    <source>
        <dbReference type="ARBA" id="ARBA00023098"/>
    </source>
</evidence>
<keyword evidence="14 33" id="KW-0560">Oxidoreductase</keyword>
<dbReference type="InterPro" id="IPR000960">
    <property type="entry name" value="Flavin_mOase"/>
</dbReference>
<dbReference type="AlphaFoldDB" id="A0A090L2U4"/>
<evidence type="ECO:0000256" key="22">
    <source>
        <dbReference type="ARBA" id="ARBA00047574"/>
    </source>
</evidence>
<dbReference type="Proteomes" id="UP000035682">
    <property type="component" value="Unplaced"/>
</dbReference>
<dbReference type="GO" id="GO:0050660">
    <property type="term" value="F:flavin adenine dinucleotide binding"/>
    <property type="evidence" value="ECO:0007669"/>
    <property type="project" value="InterPro"/>
</dbReference>
<dbReference type="Pfam" id="PF00743">
    <property type="entry name" value="FMO-like"/>
    <property type="match status" value="1"/>
</dbReference>
<evidence type="ECO:0000256" key="29">
    <source>
        <dbReference type="ARBA" id="ARBA00048989"/>
    </source>
</evidence>
<evidence type="ECO:0000256" key="7">
    <source>
        <dbReference type="ARBA" id="ARBA00022630"/>
    </source>
</evidence>